<proteinExistence type="predicted"/>
<feature type="compositionally biased region" description="Polar residues" evidence="1">
    <location>
        <begin position="1"/>
        <end position="21"/>
    </location>
</feature>
<evidence type="ECO:0000256" key="1">
    <source>
        <dbReference type="SAM" id="MobiDB-lite"/>
    </source>
</evidence>
<evidence type="ECO:0000313" key="2">
    <source>
        <dbReference type="EMBL" id="OAG26402.1"/>
    </source>
</evidence>
<evidence type="ECO:0000313" key="3">
    <source>
        <dbReference type="Proteomes" id="UP000077248"/>
    </source>
</evidence>
<feature type="region of interest" description="Disordered" evidence="1">
    <location>
        <begin position="1"/>
        <end position="35"/>
    </location>
</feature>
<protein>
    <submittedName>
        <fullName evidence="2">Uncharacterized protein</fullName>
    </submittedName>
</protein>
<keyword evidence="3" id="KW-1185">Reference proteome</keyword>
<dbReference type="EMBL" id="KV441469">
    <property type="protein sequence ID" value="OAG26402.1"/>
    <property type="molecule type" value="Genomic_DNA"/>
</dbReference>
<reference evidence="2 3" key="1">
    <citation type="submission" date="2016-05" db="EMBL/GenBank/DDBJ databases">
        <title>Comparative analysis of secretome profiles of manganese(II)-oxidizing ascomycete fungi.</title>
        <authorList>
            <consortium name="DOE Joint Genome Institute"/>
            <person name="Zeiner C.A."/>
            <person name="Purvine S.O."/>
            <person name="Zink E.M."/>
            <person name="Wu S."/>
            <person name="Pasa-Tolic L."/>
            <person name="Chaput D.L."/>
            <person name="Haridas S."/>
            <person name="Grigoriev I.V."/>
            <person name="Santelli C.M."/>
            <person name="Hansel C.M."/>
        </authorList>
    </citation>
    <scope>NUCLEOTIDE SEQUENCE [LARGE SCALE GENOMIC DNA]</scope>
    <source>
        <strain evidence="2 3">SRC1lrK2f</strain>
    </source>
</reference>
<dbReference type="KEGG" id="aalt:CC77DRAFT_46424"/>
<dbReference type="RefSeq" id="XP_018391823.1">
    <property type="nucleotide sequence ID" value="XM_018531796.1"/>
</dbReference>
<dbReference type="Proteomes" id="UP000077248">
    <property type="component" value="Unassembled WGS sequence"/>
</dbReference>
<accession>A0A177E5B4</accession>
<organism evidence="2 3">
    <name type="scientific">Alternaria alternata</name>
    <name type="common">Alternaria rot fungus</name>
    <name type="synonym">Torula alternata</name>
    <dbReference type="NCBI Taxonomy" id="5599"/>
    <lineage>
        <taxon>Eukaryota</taxon>
        <taxon>Fungi</taxon>
        <taxon>Dikarya</taxon>
        <taxon>Ascomycota</taxon>
        <taxon>Pezizomycotina</taxon>
        <taxon>Dothideomycetes</taxon>
        <taxon>Pleosporomycetidae</taxon>
        <taxon>Pleosporales</taxon>
        <taxon>Pleosporineae</taxon>
        <taxon>Pleosporaceae</taxon>
        <taxon>Alternaria</taxon>
        <taxon>Alternaria sect. Alternaria</taxon>
        <taxon>Alternaria alternata complex</taxon>
    </lineage>
</organism>
<sequence length="126" mass="14091">MKWRYLSTTHEPQKQFTSKTTETAKHPASLTATTPTTRLQVSRPSSCGTSTFFYKQFRTAQLGEFSGTIRSLRLRPHKCCNIARLLSLICFRRPMVCVYGEPVGHAISPTGSPSAKCSRPKCVVRP</sequence>
<dbReference type="VEuPathDB" id="FungiDB:CC77DRAFT_46424"/>
<name>A0A177E5B4_ALTAL</name>
<gene>
    <name evidence="2" type="ORF">CC77DRAFT_46424</name>
</gene>
<dbReference type="GeneID" id="29117390"/>
<dbReference type="AlphaFoldDB" id="A0A177E5B4"/>